<dbReference type="EMBL" id="JANSUY010000004">
    <property type="protein sequence ID" value="MCR9015186.1"/>
    <property type="molecule type" value="Genomic_DNA"/>
</dbReference>
<feature type="compositionally biased region" description="Basic and acidic residues" evidence="1">
    <location>
        <begin position="1416"/>
        <end position="1437"/>
    </location>
</feature>
<reference evidence="2" key="1">
    <citation type="submission" date="2022-08" db="EMBL/GenBank/DDBJ databases">
        <authorList>
            <person name="Zhang D."/>
        </authorList>
    </citation>
    <scope>NUCLEOTIDE SEQUENCE</scope>
    <source>
        <strain evidence="2">XJ19-11</strain>
    </source>
</reference>
<keyword evidence="3" id="KW-1185">Reference proteome</keyword>
<name>A0A9X2T0S8_9BACT</name>
<proteinExistence type="predicted"/>
<dbReference type="Proteomes" id="UP001142175">
    <property type="component" value="Unassembled WGS sequence"/>
</dbReference>
<organism evidence="2 3">
    <name type="scientific">Aquiflexum gelatinilyticum</name>
    <dbReference type="NCBI Taxonomy" id="2961943"/>
    <lineage>
        <taxon>Bacteria</taxon>
        <taxon>Pseudomonadati</taxon>
        <taxon>Bacteroidota</taxon>
        <taxon>Cytophagia</taxon>
        <taxon>Cytophagales</taxon>
        <taxon>Cyclobacteriaceae</taxon>
        <taxon>Aquiflexum</taxon>
    </lineage>
</organism>
<evidence type="ECO:0000313" key="2">
    <source>
        <dbReference type="EMBL" id="MCR9015186.1"/>
    </source>
</evidence>
<gene>
    <name evidence="2" type="ORF">NU887_09075</name>
</gene>
<sequence>MAGITLLVLFSLQVVFYFGSDLLLRNFLKEKVNVASGNKYEIDFEEFHILFLQRGITFKGLKLNPVEGQFQDLDDIPYYRISIPEIDITGLNYRFFKKEFIIGTIELVNPDVDFKLVKKDTSDVSKPTVSPISILQEEIRKSFLSSQVKEIRINRLKIDEADLLLKNFISQKAIKAENTRLLMEDIQLLQERVPATPFNAKGFSFGFDNFEVLLADSIHTIQAKTVNVSSLEQFINAKEVKIIPDFSKTTKTYFQLDLDELLLKDADINRVFYTSEVAVGQLKIENPEFNLFTREVLKQDRGTEPFDLYALIDGFLASIQIQDLEIEEGKFGKRLAEDRDTYMIKTDRIDFKMEDFYVGPDISKKQDQFFYADNASVELHQVEFALNDSIHLLVGDFVRLSSFDDRIEIDGFKLYPKEGLEFDGKKAHLDISVSSLAISDANLKKVYNLGIVDLEEVILDEPEIFLRNIKGGKENESKLDLNEIYKEYLDGIYVERFEIRQGSLVLDNRVRLRQDSLSFGKINLVLENFALDEKTENAESKGVFLAENLQLEIEDYALKLADNLHIFKADRIFLDTKGYLIEIDGFAIRPLYQTQIQKTLDRYGKSATLDIYVPKFMAKGVNIPQAYFDGILRINEILIPSPDIKLYRYKQKIQDGDGNELRRGEILELLTNYFSEIKVDSINVKKAKLNYQNYTADKTRSFSEDELTVSVKNFFIDESTVSNKINSFFSEEFDLNLSNYVFTVGNGKYTIQADGINFNTAREEIITRNVRLSPSSNFSDKTKVTAKIPVLSFKGVDLEAFLFDNSLRLQKLGLLGSSVELLIDNDWKEEENQAIKNRVRKERNLPKNIGNVAIDTIETIDAKFSLGFKEQGTQSELINTQINLNVFDFLLDSANIQKGEIAGFFDGITLELDEFWLTLNDSVHQVTFSKVELDTKYDGILVNNFRVIPRDLGGVPGFPVFSGHIPTILIKAKSLSEIQGSKDLWLKQLRLYKPDMEVFLDEVKMPKKEKQQKEDNKGLFEFFMVDDFEIVEGNFSVFDKDGSKKPTKFAAANFEVFGTKIDLQNLDKLDKASLIKQDFKFSLPNYEILLKDSLNKLNIGLISVDNNQIKINDLVFSPRVGRYQYGRAVGKQTDVMNIHVPLLVLDKPDYNRFLEEEILAAKSLKITDVAATMFRDKRYPREEGIFRPMPQELMSKADIELRLDTFVIENATIRYSEFFEKGMVPGELYFTDINAGLYPFHLSKGENAYPLEESFLLATTKLNGVAELNLQGHLFFQEPYPMRINAQLGEFDMRTLNSILETNAFVTIKRGTVKGADWSFVADNDKAVGQMEFLYSDLHLILLNHRTLEKAKGRDAILTFVLNSFAVRSNNPRRYLRNPIDGKIYQERDKEKFIFNYWWKTTFSGLKGSLGLGQAKPEKPKKEPKGKKKNEGIKEEE</sequence>
<accession>A0A9X2T0S8</accession>
<feature type="region of interest" description="Disordered" evidence="1">
    <location>
        <begin position="1407"/>
        <end position="1437"/>
    </location>
</feature>
<comment type="caution">
    <text evidence="2">The sequence shown here is derived from an EMBL/GenBank/DDBJ whole genome shotgun (WGS) entry which is preliminary data.</text>
</comment>
<dbReference type="RefSeq" id="WP_258423042.1">
    <property type="nucleotide sequence ID" value="NZ_JANSUY010000004.1"/>
</dbReference>
<evidence type="ECO:0000313" key="3">
    <source>
        <dbReference type="Proteomes" id="UP001142175"/>
    </source>
</evidence>
<protein>
    <submittedName>
        <fullName evidence="2">Uncharacterized protein</fullName>
    </submittedName>
</protein>
<evidence type="ECO:0000256" key="1">
    <source>
        <dbReference type="SAM" id="MobiDB-lite"/>
    </source>
</evidence>